<dbReference type="Proteomes" id="UP000480178">
    <property type="component" value="Chromosome"/>
</dbReference>
<evidence type="ECO:0000256" key="4">
    <source>
        <dbReference type="ARBA" id="ARBA00023002"/>
    </source>
</evidence>
<keyword evidence="2" id="KW-0285">Flavoprotein</keyword>
<keyword evidence="3" id="KW-0274">FAD</keyword>
<dbReference type="GO" id="GO:0008115">
    <property type="term" value="F:sarcosine oxidase activity"/>
    <property type="evidence" value="ECO:0007669"/>
    <property type="project" value="TreeGrafter"/>
</dbReference>
<accession>A0A6C0GBL5</accession>
<dbReference type="Gene3D" id="3.30.9.10">
    <property type="entry name" value="D-Amino Acid Oxidase, subunit A, domain 2"/>
    <property type="match status" value="1"/>
</dbReference>
<dbReference type="PANTHER" id="PTHR10961:SF7">
    <property type="entry name" value="FAD DEPENDENT OXIDOREDUCTASE DOMAIN-CONTAINING PROTEIN"/>
    <property type="match status" value="1"/>
</dbReference>
<organism evidence="6 7">
    <name type="scientific">Rhodocytophaga rosea</name>
    <dbReference type="NCBI Taxonomy" id="2704465"/>
    <lineage>
        <taxon>Bacteria</taxon>
        <taxon>Pseudomonadati</taxon>
        <taxon>Bacteroidota</taxon>
        <taxon>Cytophagia</taxon>
        <taxon>Cytophagales</taxon>
        <taxon>Rhodocytophagaceae</taxon>
        <taxon>Rhodocytophaga</taxon>
    </lineage>
</organism>
<evidence type="ECO:0000313" key="7">
    <source>
        <dbReference type="Proteomes" id="UP000480178"/>
    </source>
</evidence>
<dbReference type="RefSeq" id="WP_162441422.1">
    <property type="nucleotide sequence ID" value="NZ_CP048222.1"/>
</dbReference>
<dbReference type="PANTHER" id="PTHR10961">
    <property type="entry name" value="PEROXISOMAL SARCOSINE OXIDASE"/>
    <property type="match status" value="1"/>
</dbReference>
<keyword evidence="4" id="KW-0560">Oxidoreductase</keyword>
<reference evidence="6 7" key="1">
    <citation type="submission" date="2020-01" db="EMBL/GenBank/DDBJ databases">
        <authorList>
            <person name="Kim M.K."/>
        </authorList>
    </citation>
    <scope>NUCLEOTIDE SEQUENCE [LARGE SCALE GENOMIC DNA]</scope>
    <source>
        <strain evidence="6 7">172606-1</strain>
    </source>
</reference>
<dbReference type="Gene3D" id="3.50.50.60">
    <property type="entry name" value="FAD/NAD(P)-binding domain"/>
    <property type="match status" value="1"/>
</dbReference>
<comment type="cofactor">
    <cofactor evidence="1">
        <name>FAD</name>
        <dbReference type="ChEBI" id="CHEBI:57692"/>
    </cofactor>
</comment>
<evidence type="ECO:0000256" key="3">
    <source>
        <dbReference type="ARBA" id="ARBA00022827"/>
    </source>
</evidence>
<feature type="domain" description="FAD dependent oxidoreductase" evidence="5">
    <location>
        <begin position="11"/>
        <end position="264"/>
    </location>
</feature>
<dbReference type="EMBL" id="CP048222">
    <property type="protein sequence ID" value="QHT65335.1"/>
    <property type="molecule type" value="Genomic_DNA"/>
</dbReference>
<evidence type="ECO:0000256" key="1">
    <source>
        <dbReference type="ARBA" id="ARBA00001974"/>
    </source>
</evidence>
<evidence type="ECO:0000259" key="5">
    <source>
        <dbReference type="Pfam" id="PF01266"/>
    </source>
</evidence>
<gene>
    <name evidence="6" type="ORF">GXP67_00920</name>
</gene>
<keyword evidence="7" id="KW-1185">Reference proteome</keyword>
<dbReference type="InterPro" id="IPR045170">
    <property type="entry name" value="MTOX"/>
</dbReference>
<dbReference type="GO" id="GO:0050660">
    <property type="term" value="F:flavin adenine dinucleotide binding"/>
    <property type="evidence" value="ECO:0007669"/>
    <property type="project" value="InterPro"/>
</dbReference>
<protein>
    <submittedName>
        <fullName evidence="6">FAD-dependent oxidoreductase</fullName>
    </submittedName>
</protein>
<dbReference type="InterPro" id="IPR036188">
    <property type="entry name" value="FAD/NAD-bd_sf"/>
</dbReference>
<sequence>MDIKHSSKNYDLIIVGAGPVGLATAYHSVKRGFKVLIVEQFDFLNQLSSSSGSTRQFRLQYAEDYMAKLAIESVNYWDELQANSNEILRTKVGSLWFGVEESNSSEGEIKEAIKTMSKLNIVYESLNKNEIEKNFHFRNLPESYTGFFQKDGGTINVAATIRTLRRLCENTNNITFLFNEKVIDIVATDIVKIKTEKQELISEKLLIAAGPYANDLVKHLGVSLKYEIWQMVSAYFKIKDSTKDLPSWFVYEDYIAEDPGYYYGFENCEWSNPSFLRVAPAFANDIFINPNQRKSIPNPTDLKLTSDWVKKRLLFLDPTPHFITTCLAAIPESDKKKMYLDFLNNNGKLNKNVLIFSCGWAFKYVPILGKICSDLIVDENTNYDISHFGIYDEISMSSKVSSKRRLPF</sequence>
<evidence type="ECO:0000256" key="2">
    <source>
        <dbReference type="ARBA" id="ARBA00022630"/>
    </source>
</evidence>
<name>A0A6C0GBL5_9BACT</name>
<dbReference type="Pfam" id="PF01266">
    <property type="entry name" value="DAO"/>
    <property type="match status" value="1"/>
</dbReference>
<dbReference type="AlphaFoldDB" id="A0A6C0GBL5"/>
<proteinExistence type="predicted"/>
<dbReference type="InterPro" id="IPR006076">
    <property type="entry name" value="FAD-dep_OxRdtase"/>
</dbReference>
<dbReference type="KEGG" id="rhoz:GXP67_00920"/>
<evidence type="ECO:0000313" key="6">
    <source>
        <dbReference type="EMBL" id="QHT65335.1"/>
    </source>
</evidence>
<dbReference type="SUPFAM" id="SSF51905">
    <property type="entry name" value="FAD/NAD(P)-binding domain"/>
    <property type="match status" value="1"/>
</dbReference>